<dbReference type="Pfam" id="PF13564">
    <property type="entry name" value="DoxX_2"/>
    <property type="match status" value="1"/>
</dbReference>
<evidence type="ECO:0000256" key="2">
    <source>
        <dbReference type="ARBA" id="ARBA00022692"/>
    </source>
</evidence>
<dbReference type="KEGG" id="saci:Sinac_6294"/>
<feature type="transmembrane region" description="Helical" evidence="5">
    <location>
        <begin position="47"/>
        <end position="65"/>
    </location>
</feature>
<evidence type="ECO:0000313" key="7">
    <source>
        <dbReference type="Proteomes" id="UP000010798"/>
    </source>
</evidence>
<gene>
    <name evidence="6" type="ordered locus">Sinac_6294</name>
</gene>
<protein>
    <recommendedName>
        <fullName evidence="8">DoxX protein</fullName>
    </recommendedName>
</protein>
<name>L0DNZ5_SINAD</name>
<keyword evidence="7" id="KW-1185">Reference proteome</keyword>
<feature type="transmembrane region" description="Helical" evidence="5">
    <location>
        <begin position="95"/>
        <end position="122"/>
    </location>
</feature>
<dbReference type="InterPro" id="IPR032808">
    <property type="entry name" value="DoxX"/>
</dbReference>
<keyword evidence="2 5" id="KW-0812">Transmembrane</keyword>
<evidence type="ECO:0000256" key="3">
    <source>
        <dbReference type="ARBA" id="ARBA00022989"/>
    </source>
</evidence>
<dbReference type="GO" id="GO:0016020">
    <property type="term" value="C:membrane"/>
    <property type="evidence" value="ECO:0007669"/>
    <property type="project" value="UniProtKB-SubCell"/>
</dbReference>
<organism evidence="6 7">
    <name type="scientific">Singulisphaera acidiphila (strain ATCC BAA-1392 / DSM 18658 / VKM B-2454 / MOB10)</name>
    <dbReference type="NCBI Taxonomy" id="886293"/>
    <lineage>
        <taxon>Bacteria</taxon>
        <taxon>Pseudomonadati</taxon>
        <taxon>Planctomycetota</taxon>
        <taxon>Planctomycetia</taxon>
        <taxon>Isosphaerales</taxon>
        <taxon>Isosphaeraceae</taxon>
        <taxon>Singulisphaera</taxon>
    </lineage>
</organism>
<dbReference type="RefSeq" id="WP_015249467.1">
    <property type="nucleotide sequence ID" value="NC_019892.1"/>
</dbReference>
<comment type="subcellular location">
    <subcellularLocation>
        <location evidence="1">Membrane</location>
        <topology evidence="1">Multi-pass membrane protein</topology>
    </subcellularLocation>
</comment>
<dbReference type="STRING" id="886293.Sinac_6294"/>
<evidence type="ECO:0000256" key="1">
    <source>
        <dbReference type="ARBA" id="ARBA00004141"/>
    </source>
</evidence>
<feature type="transmembrane region" description="Helical" evidence="5">
    <location>
        <begin position="72"/>
        <end position="89"/>
    </location>
</feature>
<evidence type="ECO:0008006" key="8">
    <source>
        <dbReference type="Google" id="ProtNLM"/>
    </source>
</evidence>
<accession>L0DNZ5</accession>
<dbReference type="AlphaFoldDB" id="L0DNZ5"/>
<keyword evidence="3 5" id="KW-1133">Transmembrane helix</keyword>
<proteinExistence type="predicted"/>
<dbReference type="EMBL" id="CP003364">
    <property type="protein sequence ID" value="AGA30381.1"/>
    <property type="molecule type" value="Genomic_DNA"/>
</dbReference>
<feature type="transmembrane region" description="Helical" evidence="5">
    <location>
        <begin position="12"/>
        <end position="35"/>
    </location>
</feature>
<dbReference type="HOGENOM" id="CLU_120475_2_0_0"/>
<keyword evidence="4 5" id="KW-0472">Membrane</keyword>
<evidence type="ECO:0000256" key="5">
    <source>
        <dbReference type="SAM" id="Phobius"/>
    </source>
</evidence>
<dbReference type="Proteomes" id="UP000010798">
    <property type="component" value="Chromosome"/>
</dbReference>
<evidence type="ECO:0000256" key="4">
    <source>
        <dbReference type="ARBA" id="ARBA00023136"/>
    </source>
</evidence>
<dbReference type="OrthoDB" id="9811373at2"/>
<reference evidence="6 7" key="1">
    <citation type="submission" date="2012-02" db="EMBL/GenBank/DDBJ databases">
        <title>Complete sequence of chromosome of Singulisphaera acidiphila DSM 18658.</title>
        <authorList>
            <consortium name="US DOE Joint Genome Institute (JGI-PGF)"/>
            <person name="Lucas S."/>
            <person name="Copeland A."/>
            <person name="Lapidus A."/>
            <person name="Glavina del Rio T."/>
            <person name="Dalin E."/>
            <person name="Tice H."/>
            <person name="Bruce D."/>
            <person name="Goodwin L."/>
            <person name="Pitluck S."/>
            <person name="Peters L."/>
            <person name="Ovchinnikova G."/>
            <person name="Chertkov O."/>
            <person name="Kyrpides N."/>
            <person name="Mavromatis K."/>
            <person name="Ivanova N."/>
            <person name="Brettin T."/>
            <person name="Detter J.C."/>
            <person name="Han C."/>
            <person name="Larimer F."/>
            <person name="Land M."/>
            <person name="Hauser L."/>
            <person name="Markowitz V."/>
            <person name="Cheng J.-F."/>
            <person name="Hugenholtz P."/>
            <person name="Woyke T."/>
            <person name="Wu D."/>
            <person name="Tindall B."/>
            <person name="Pomrenke H."/>
            <person name="Brambilla E."/>
            <person name="Klenk H.-P."/>
            <person name="Eisen J.A."/>
        </authorList>
    </citation>
    <scope>NUCLEOTIDE SEQUENCE [LARGE SCALE GENOMIC DNA]</scope>
    <source>
        <strain evidence="7">ATCC BAA-1392 / DSM 18658 / VKM B-2454 / MOB10</strain>
    </source>
</reference>
<sequence length="132" mass="13972">MKARRNGKTIAGWVLHSLVGGVMLLAGSAKVLGLFPPEQVEKLGLGVPIQVIGAGELVSAILLLVPRASSLGVLLTSGFWGGAICLHMSKGEPFVLQSVFLLLTWVGAYLRVPGTFASFAVYSPTDRPDRKE</sequence>
<evidence type="ECO:0000313" key="6">
    <source>
        <dbReference type="EMBL" id="AGA30381.1"/>
    </source>
</evidence>